<protein>
    <submittedName>
        <fullName evidence="1">Uncharacterized protein</fullName>
    </submittedName>
</protein>
<feature type="non-terminal residue" evidence="1">
    <location>
        <position position="1"/>
    </location>
</feature>
<organism evidence="1 2">
    <name type="scientific">Allacma fusca</name>
    <dbReference type="NCBI Taxonomy" id="39272"/>
    <lineage>
        <taxon>Eukaryota</taxon>
        <taxon>Metazoa</taxon>
        <taxon>Ecdysozoa</taxon>
        <taxon>Arthropoda</taxon>
        <taxon>Hexapoda</taxon>
        <taxon>Collembola</taxon>
        <taxon>Symphypleona</taxon>
        <taxon>Sminthuridae</taxon>
        <taxon>Allacma</taxon>
    </lineage>
</organism>
<name>A0A8J2L6C6_9HEXA</name>
<comment type="caution">
    <text evidence="1">The sequence shown here is derived from an EMBL/GenBank/DDBJ whole genome shotgun (WGS) entry which is preliminary data.</text>
</comment>
<proteinExistence type="predicted"/>
<dbReference type="Proteomes" id="UP000708208">
    <property type="component" value="Unassembled WGS sequence"/>
</dbReference>
<sequence length="90" mass="10307">SVERRNFLKQLSLKQCVMNNQISLYFVSEMSMSRSNQKDVEGILDSENSGFGDFDDQVSIDGSIFRRFGFNAQESSGNEVILYVYILPCY</sequence>
<evidence type="ECO:0000313" key="2">
    <source>
        <dbReference type="Proteomes" id="UP000708208"/>
    </source>
</evidence>
<accession>A0A8J2L6C6</accession>
<dbReference type="AlphaFoldDB" id="A0A8J2L6C6"/>
<evidence type="ECO:0000313" key="1">
    <source>
        <dbReference type="EMBL" id="CAG7816364.1"/>
    </source>
</evidence>
<dbReference type="EMBL" id="CAJVCH010368111">
    <property type="protein sequence ID" value="CAG7816364.1"/>
    <property type="molecule type" value="Genomic_DNA"/>
</dbReference>
<gene>
    <name evidence="1" type="ORF">AFUS01_LOCUS26988</name>
</gene>
<reference evidence="1" key="1">
    <citation type="submission" date="2021-06" db="EMBL/GenBank/DDBJ databases">
        <authorList>
            <person name="Hodson N. C."/>
            <person name="Mongue J. A."/>
            <person name="Jaron S. K."/>
        </authorList>
    </citation>
    <scope>NUCLEOTIDE SEQUENCE</scope>
</reference>
<keyword evidence="2" id="KW-1185">Reference proteome</keyword>